<reference evidence="1" key="1">
    <citation type="submission" date="2023-02" db="EMBL/GenBank/DDBJ databases">
        <title>Colletotrichum kahawae CIFC_Que2 genome sequencing and assembly.</title>
        <authorList>
            <person name="Baroncelli R."/>
        </authorList>
    </citation>
    <scope>NUCLEOTIDE SEQUENCE</scope>
    <source>
        <strain evidence="1">CIFC_Que2</strain>
    </source>
</reference>
<accession>A0AAE0CZ00</accession>
<dbReference type="EMBL" id="VYYT01000799">
    <property type="protein sequence ID" value="KAK2729303.1"/>
    <property type="molecule type" value="Genomic_DNA"/>
</dbReference>
<name>A0AAE0CZ00_COLKA</name>
<dbReference type="AlphaFoldDB" id="A0AAE0CZ00"/>
<organism evidence="1 2">
    <name type="scientific">Colletotrichum kahawae</name>
    <name type="common">Coffee berry disease fungus</name>
    <dbReference type="NCBI Taxonomy" id="34407"/>
    <lineage>
        <taxon>Eukaryota</taxon>
        <taxon>Fungi</taxon>
        <taxon>Dikarya</taxon>
        <taxon>Ascomycota</taxon>
        <taxon>Pezizomycotina</taxon>
        <taxon>Sordariomycetes</taxon>
        <taxon>Hypocreomycetidae</taxon>
        <taxon>Glomerellales</taxon>
        <taxon>Glomerellaceae</taxon>
        <taxon>Colletotrichum</taxon>
        <taxon>Colletotrichum gloeosporioides species complex</taxon>
    </lineage>
</organism>
<evidence type="ECO:0000313" key="2">
    <source>
        <dbReference type="Proteomes" id="UP001281614"/>
    </source>
</evidence>
<comment type="caution">
    <text evidence="1">The sequence shown here is derived from an EMBL/GenBank/DDBJ whole genome shotgun (WGS) entry which is preliminary data.</text>
</comment>
<protein>
    <submittedName>
        <fullName evidence="1">Uncharacterized protein</fullName>
    </submittedName>
</protein>
<gene>
    <name evidence="1" type="ORF">CKAH01_10252</name>
</gene>
<dbReference type="Proteomes" id="UP001281614">
    <property type="component" value="Unassembled WGS sequence"/>
</dbReference>
<evidence type="ECO:0000313" key="1">
    <source>
        <dbReference type="EMBL" id="KAK2729303.1"/>
    </source>
</evidence>
<keyword evidence="2" id="KW-1185">Reference proteome</keyword>
<feature type="non-terminal residue" evidence="1">
    <location>
        <position position="121"/>
    </location>
</feature>
<proteinExistence type="predicted"/>
<sequence length="121" mass="13664">YVACSLEHTGIVIHRDKRRIAQGCGWLGLAEVFHGEAEGARPGLRRALLTFQGQPEIIPQCNIILEPGTLMVKSMIDWETPGFFADKLELPLWQLGYSGYMDTFRDDAEIEQSIRLLTTED</sequence>